<dbReference type="EMBL" id="MHTC01000053">
    <property type="protein sequence ID" value="OHA54306.1"/>
    <property type="molecule type" value="Genomic_DNA"/>
</dbReference>
<dbReference type="InterPro" id="IPR036866">
    <property type="entry name" value="RibonucZ/Hydroxyglut_hydro"/>
</dbReference>
<dbReference type="SMART" id="SM00849">
    <property type="entry name" value="Lactamase_B"/>
    <property type="match status" value="1"/>
</dbReference>
<dbReference type="Pfam" id="PF00753">
    <property type="entry name" value="Lactamase_B"/>
    <property type="match status" value="1"/>
</dbReference>
<proteinExistence type="predicted"/>
<dbReference type="Proteomes" id="UP000177575">
    <property type="component" value="Unassembled WGS sequence"/>
</dbReference>
<organism evidence="2 3">
    <name type="scientific">Candidatus Veblenbacteria bacterium RIFOXYB1_FULL_43_13</name>
    <dbReference type="NCBI Taxonomy" id="1802426"/>
    <lineage>
        <taxon>Bacteria</taxon>
        <taxon>Candidatus Vebleniibacteriota</taxon>
    </lineage>
</organism>
<comment type="caution">
    <text evidence="2">The sequence shown here is derived from an EMBL/GenBank/DDBJ whole genome shotgun (WGS) entry which is preliminary data.</text>
</comment>
<dbReference type="InterPro" id="IPR001279">
    <property type="entry name" value="Metallo-B-lactamas"/>
</dbReference>
<evidence type="ECO:0000313" key="2">
    <source>
        <dbReference type="EMBL" id="OHA54306.1"/>
    </source>
</evidence>
<evidence type="ECO:0000313" key="3">
    <source>
        <dbReference type="Proteomes" id="UP000177575"/>
    </source>
</evidence>
<evidence type="ECO:0000259" key="1">
    <source>
        <dbReference type="SMART" id="SM00849"/>
    </source>
</evidence>
<dbReference type="CDD" id="cd07731">
    <property type="entry name" value="ComA-like_MBL-fold"/>
    <property type="match status" value="1"/>
</dbReference>
<dbReference type="PANTHER" id="PTHR30619:SF1">
    <property type="entry name" value="RECOMBINATION PROTEIN 2"/>
    <property type="match status" value="1"/>
</dbReference>
<dbReference type="SUPFAM" id="SSF56281">
    <property type="entry name" value="Metallo-hydrolase/oxidoreductase"/>
    <property type="match status" value="1"/>
</dbReference>
<gene>
    <name evidence="2" type="ORF">A2388_02240</name>
</gene>
<dbReference type="AlphaFoldDB" id="A0A1G2Q157"/>
<dbReference type="PANTHER" id="PTHR30619">
    <property type="entry name" value="DNA INTERNALIZATION/COMPETENCE PROTEIN COMEC/REC2"/>
    <property type="match status" value="1"/>
</dbReference>
<dbReference type="Gene3D" id="3.60.15.10">
    <property type="entry name" value="Ribonuclease Z/Hydroxyacylglutathione hydrolase-like"/>
    <property type="match status" value="1"/>
</dbReference>
<name>A0A1G2Q157_9BACT</name>
<reference evidence="2 3" key="1">
    <citation type="journal article" date="2016" name="Nat. Commun.">
        <title>Thousands of microbial genomes shed light on interconnected biogeochemical processes in an aquifer system.</title>
        <authorList>
            <person name="Anantharaman K."/>
            <person name="Brown C.T."/>
            <person name="Hug L.A."/>
            <person name="Sharon I."/>
            <person name="Castelle C.J."/>
            <person name="Probst A.J."/>
            <person name="Thomas B.C."/>
            <person name="Singh A."/>
            <person name="Wilkins M.J."/>
            <person name="Karaoz U."/>
            <person name="Brodie E.L."/>
            <person name="Williams K.H."/>
            <person name="Hubbard S.S."/>
            <person name="Banfield J.F."/>
        </authorList>
    </citation>
    <scope>NUCLEOTIDE SEQUENCE [LARGE SCALE GENOMIC DNA]</scope>
</reference>
<dbReference type="InterPro" id="IPR035681">
    <property type="entry name" value="ComA-like_MBL"/>
</dbReference>
<sequence>MKRIYYLLIGGVILLAAGWLLSFNHQAGLSVTFFDVGQGDAALIRTAEGQNILIDGGPSRSILSKLGAYLPWTDRTIDLVILSHPHADHVTGLNHVLENYQVNHVLMSGALHTTSEYLRFLELIKEKNIPITIALAGQTFTLNGGVNIEVLWPIESLAQKEFTDLNESSIVNKVTYGDTAILFTGDTPLENEEAVLQSGQIIKADILKVAHQGSKTSSGDNFIKAVSPQVAVISVGNNNYGHPNADTVARLKSLVPVVLRTDEAGDITYISNGQSFTRERGNLIFSKSVLP</sequence>
<feature type="domain" description="Metallo-beta-lactamase" evidence="1">
    <location>
        <begin position="38"/>
        <end position="237"/>
    </location>
</feature>
<accession>A0A1G2Q157</accession>
<protein>
    <recommendedName>
        <fullName evidence="1">Metallo-beta-lactamase domain-containing protein</fullName>
    </recommendedName>
</protein>
<dbReference type="InterPro" id="IPR052159">
    <property type="entry name" value="Competence_DNA_uptake"/>
</dbReference>